<feature type="compositionally biased region" description="Low complexity" evidence="5">
    <location>
        <begin position="1644"/>
        <end position="1669"/>
    </location>
</feature>
<dbReference type="PANTHER" id="PTHR34251">
    <property type="entry name" value="LEUCINE-, GLUTAMATE- AND LYSINE-RICH PROTEIN 1"/>
    <property type="match status" value="1"/>
</dbReference>
<evidence type="ECO:0000256" key="5">
    <source>
        <dbReference type="SAM" id="MobiDB-lite"/>
    </source>
</evidence>
<gene>
    <name evidence="8" type="ORF">AGABI1DRAFT_128140</name>
</gene>
<dbReference type="InterPro" id="IPR003108">
    <property type="entry name" value="GAR_dom"/>
</dbReference>
<dbReference type="PANTHER" id="PTHR34251:SF1">
    <property type="entry name" value="LEUCINE, GLUTAMATE AND LYSINE RICH 1"/>
    <property type="match status" value="1"/>
</dbReference>
<dbReference type="Proteomes" id="UP000008493">
    <property type="component" value="Unassembled WGS sequence"/>
</dbReference>
<evidence type="ECO:0000313" key="8">
    <source>
        <dbReference type="EMBL" id="EKM80467.1"/>
    </source>
</evidence>
<dbReference type="STRING" id="597362.K5XBI5"/>
<feature type="compositionally biased region" description="Low complexity" evidence="5">
    <location>
        <begin position="1735"/>
        <end position="1745"/>
    </location>
</feature>
<dbReference type="Gene3D" id="3.30.920.20">
    <property type="entry name" value="Gas2-like domain"/>
    <property type="match status" value="1"/>
</dbReference>
<feature type="compositionally biased region" description="Polar residues" evidence="5">
    <location>
        <begin position="1670"/>
        <end position="1686"/>
    </location>
</feature>
<feature type="compositionally biased region" description="Polar residues" evidence="5">
    <location>
        <begin position="1312"/>
        <end position="1324"/>
    </location>
</feature>
<dbReference type="GO" id="GO:0005856">
    <property type="term" value="C:cytoskeleton"/>
    <property type="evidence" value="ECO:0007669"/>
    <property type="project" value="UniProtKB-SubCell"/>
</dbReference>
<dbReference type="GeneID" id="18826761"/>
<evidence type="ECO:0000256" key="1">
    <source>
        <dbReference type="ARBA" id="ARBA00004245"/>
    </source>
</evidence>
<reference evidence="9" key="1">
    <citation type="journal article" date="2012" name="Proc. Natl. Acad. Sci. U.S.A.">
        <title>Genome sequence of the button mushroom Agaricus bisporus reveals mechanisms governing adaptation to a humic-rich ecological niche.</title>
        <authorList>
            <person name="Morin E."/>
            <person name="Kohler A."/>
            <person name="Baker A.R."/>
            <person name="Foulongne-Oriol M."/>
            <person name="Lombard V."/>
            <person name="Nagy L.G."/>
            <person name="Ohm R.A."/>
            <person name="Patyshakuliyeva A."/>
            <person name="Brun A."/>
            <person name="Aerts A.L."/>
            <person name="Bailey A.M."/>
            <person name="Billette C."/>
            <person name="Coutinho P.M."/>
            <person name="Deakin G."/>
            <person name="Doddapaneni H."/>
            <person name="Floudas D."/>
            <person name="Grimwood J."/>
            <person name="Hilden K."/>
            <person name="Kuees U."/>
            <person name="LaButti K.M."/>
            <person name="Lapidus A."/>
            <person name="Lindquist E.A."/>
            <person name="Lucas S.M."/>
            <person name="Murat C."/>
            <person name="Riley R.W."/>
            <person name="Salamov A.A."/>
            <person name="Schmutz J."/>
            <person name="Subramanian V."/>
            <person name="Woesten H.A.B."/>
            <person name="Xu J."/>
            <person name="Eastwood D.C."/>
            <person name="Foster G.D."/>
            <person name="Sonnenberg A.S."/>
            <person name="Cullen D."/>
            <person name="de Vries R.P."/>
            <person name="Lundell T."/>
            <person name="Hibbett D.S."/>
            <person name="Henrissat B."/>
            <person name="Burton K.S."/>
            <person name="Kerrigan R.W."/>
            <person name="Challen M.P."/>
            <person name="Grigoriev I.V."/>
            <person name="Martin F."/>
        </authorList>
    </citation>
    <scope>NUCLEOTIDE SEQUENCE [LARGE SCALE GENOMIC DNA]</scope>
    <source>
        <strain evidence="9">JB137-S8 / ATCC MYA-4627 / FGSC 10392</strain>
    </source>
</reference>
<dbReference type="InterPro" id="IPR038799">
    <property type="entry name" value="LEKR1"/>
</dbReference>
<feature type="region of interest" description="Disordered" evidence="5">
    <location>
        <begin position="1892"/>
        <end position="1983"/>
    </location>
</feature>
<dbReference type="EMBL" id="JH971389">
    <property type="protein sequence ID" value="EKM80467.1"/>
    <property type="molecule type" value="Genomic_DNA"/>
</dbReference>
<feature type="compositionally biased region" description="Pro residues" evidence="5">
    <location>
        <begin position="1901"/>
        <end position="1915"/>
    </location>
</feature>
<feature type="compositionally biased region" description="Polar residues" evidence="5">
    <location>
        <begin position="1721"/>
        <end position="1730"/>
    </location>
</feature>
<keyword evidence="6" id="KW-0812">Transmembrane</keyword>
<protein>
    <recommendedName>
        <fullName evidence="7">GAR domain-containing protein</fullName>
    </recommendedName>
</protein>
<keyword evidence="6" id="KW-0472">Membrane</keyword>
<feature type="compositionally biased region" description="Low complexity" evidence="5">
    <location>
        <begin position="1925"/>
        <end position="1948"/>
    </location>
</feature>
<evidence type="ECO:0000256" key="4">
    <source>
        <dbReference type="SAM" id="Coils"/>
    </source>
</evidence>
<dbReference type="SMART" id="SM00243">
    <property type="entry name" value="GAS2"/>
    <property type="match status" value="1"/>
</dbReference>
<dbReference type="InterPro" id="IPR036534">
    <property type="entry name" value="GAR_dom_sf"/>
</dbReference>
<comment type="subcellular location">
    <subcellularLocation>
        <location evidence="1">Cytoplasm</location>
        <location evidence="1">Cytoskeleton</location>
    </subcellularLocation>
</comment>
<dbReference type="RefSeq" id="XP_007329608.1">
    <property type="nucleotide sequence ID" value="XM_007329546.1"/>
</dbReference>
<feature type="region of interest" description="Disordered" evidence="5">
    <location>
        <begin position="1576"/>
        <end position="1786"/>
    </location>
</feature>
<keyword evidence="2" id="KW-0963">Cytoplasm</keyword>
<feature type="compositionally biased region" description="Low complexity" evidence="5">
    <location>
        <begin position="1687"/>
        <end position="1699"/>
    </location>
</feature>
<keyword evidence="9" id="KW-1185">Reference proteome</keyword>
<dbReference type="KEGG" id="abp:AGABI1DRAFT128140"/>
<dbReference type="Pfam" id="PF02187">
    <property type="entry name" value="GAS2"/>
    <property type="match status" value="1"/>
</dbReference>
<organism evidence="8 9">
    <name type="scientific">Agaricus bisporus var. burnettii (strain JB137-S8 / ATCC MYA-4627 / FGSC 10392)</name>
    <name type="common">White button mushroom</name>
    <dbReference type="NCBI Taxonomy" id="597362"/>
    <lineage>
        <taxon>Eukaryota</taxon>
        <taxon>Fungi</taxon>
        <taxon>Dikarya</taxon>
        <taxon>Basidiomycota</taxon>
        <taxon>Agaricomycotina</taxon>
        <taxon>Agaricomycetes</taxon>
        <taxon>Agaricomycetidae</taxon>
        <taxon>Agaricales</taxon>
        <taxon>Agaricineae</taxon>
        <taxon>Agaricaceae</taxon>
        <taxon>Agaricus</taxon>
    </lineage>
</organism>
<evidence type="ECO:0000313" key="9">
    <source>
        <dbReference type="Proteomes" id="UP000008493"/>
    </source>
</evidence>
<feature type="compositionally biased region" description="Polar residues" evidence="5">
    <location>
        <begin position="1354"/>
        <end position="1363"/>
    </location>
</feature>
<dbReference type="SUPFAM" id="SSF143575">
    <property type="entry name" value="GAS2 domain-like"/>
    <property type="match status" value="1"/>
</dbReference>
<proteinExistence type="predicted"/>
<feature type="transmembrane region" description="Helical" evidence="6">
    <location>
        <begin position="42"/>
        <end position="59"/>
    </location>
</feature>
<accession>K5XBI5</accession>
<dbReference type="OMA" id="CGFMTGQ"/>
<feature type="region of interest" description="Disordered" evidence="5">
    <location>
        <begin position="1304"/>
        <end position="1324"/>
    </location>
</feature>
<feature type="compositionally biased region" description="Polar residues" evidence="5">
    <location>
        <begin position="1965"/>
        <end position="1976"/>
    </location>
</feature>
<feature type="region of interest" description="Disordered" evidence="5">
    <location>
        <begin position="1184"/>
        <end position="1214"/>
    </location>
</feature>
<evidence type="ECO:0000259" key="7">
    <source>
        <dbReference type="PROSITE" id="PS51460"/>
    </source>
</evidence>
<name>K5XBI5_AGABU</name>
<keyword evidence="4" id="KW-0175">Coiled coil</keyword>
<keyword evidence="6" id="KW-1133">Transmembrane helix</keyword>
<dbReference type="eggNOG" id="ENOG502S6V6">
    <property type="taxonomic scope" value="Eukaryota"/>
</dbReference>
<dbReference type="HOGENOM" id="CLU_002695_0_0_1"/>
<sequence length="1983" mass="224587">MEDQRLPSDGPTRPVSAASRPPQSELDVTGKEDRFFTPYKRLAIVTGILLPIATIPYILSKRRMFGLQRRCEELNFKVNVVQRQLNASFSQLSMLKDEQARMRALLHDVKQRTDDLEQNARQHALEQTRRNEMMRSDLRRALEEIEQMRTQSAALEALGPSLADIAAFMQEMELRMGLQNSDEKDRRGIHRLRLRAMEVQKLLQKEGDKPANQPFVVQNPTATASLIEPDVVASVEPEKRGEEEALESHEVIELQAFSEKKPWIEERIKLLDDMPPINVFVGLDAIRISAETVPGLPTRALLEEWIAKHDAVDRETEIFDTVELEKLRQLTKAATHRNLSPADTDVIELTLTTIFSLDRLLQLLRDRSESLDLLSTRITWEEHRSAAWVERRTIIEDFTQFIMKRARWNVSIYESPMKEEYTTGRRGSINSFASVASDSSTNIHSAAYSRSARFKLAELLSRDAAHFGSRVTTLRHGSIASAGKALDKLIDISRSPVPEELLDEQDRIEEKGINELEQIGKFAMSLVMQWRKADEIHVETMKDQTTAQNLLEEIETAKLHHPTQRQCNSFISRAEALLKRLSVRVNPVVTPQFFPHPTHPLFEDQRDFNSQLAQMLAAEIQMVTDLVNKAHISAKQYQTMYEAVKRLDVVLENAIKTTADFKFYLKQLENGVSSKDGDGSAPNLSTERCLDSARHTVFLALWPSVSEAISEAVERTNAMLPEFQISLTLFDASGVRDPEYRKQAVNEVQQLRDIKEEVEAAYRDMLVRLDYLRRARRIASSIDGVQQEFVNLRLQITEAMERTRWRQDSLGCNMPLTPDSAHTIIEDTVQPPVDFSRQLAIVEQRIVDEVDSPYFSLSRQIEPPLKEYFARRIAAIKAFSQSCGEMINTLAALQRQASVMSSVREECHSLQLRIEDAKVRSAAIAEGILHDVPSNDQAIDDVAEFHVEADCIQELVRAFTDGLVFKVPFITRQSPSASLGGRSSQRRSLSIDPATSFPGAHERHFDLPAVDAAVRADCNAYTIRLAGEVESLLKCKHHLALAHSSKDLDAQLTNTIGEIYSATQEMNGWKAYRDRFARDESYLESLNFLLKTVEDYLYTYRKSLSQRFPPHRELLRQMESLSATLDQPIREALYIARVRGVDDAELRFNTWVDNASSFKNELDQAIRSELFRLNGLKEAEERLQKEEALREKAEEEERRRLEEEQRLKEEAEREEAARIAEETRIHQEKKMLATMEAEKLRLEQERIEAEMKAMAEKQKAEADRLHLERQYNVTMEAERLLAQKQRDELSLKLRRLEEELNATKRLQRDQQRTSAEQTARTVSELENQRRDLEDLLKEYRDKLGALKTLESEAQRAQTTQKQSKNMRETQTETEPDQDVFVLEVSPDIVNTRTEAMSELENRIHALRRRLSALGLKKFSDSSVNLPTDNQVQTYDYELTKVQAEDASLPVSVANLTTNAILRSFRTELRVASEQMERLKRLAELNSNFQICDTALSDLLEHIDSYPALPSMTMSSFSDSQVATPEDQLSARIKFTNDTINTAENLVRPFLDDSRASAEHSRITQTWDELRDMANDKLRDKKSRPGSAASTHGNSGRNSVTSIRTGSDRSSQGKKATYSGMSNAKPSQTSRGRLLAPPPPIQSQRRVVSGGAESSRSSSRMSVSSARATSGSFNTSLYQPTFASRQRTTSLSSNAPTAPSAAPPLPKRVSQSHARTKPRANSKASRPTSPVMSEFSRTTTRSSRPSLGGGGNGSTWARAPRNSLSFVPPRPQTPKREKPPVRRKYVPNPKSKLDVAVGDVVNNLPMGVNVEGLTETWKDQSGKYWIGNSDPKLCFCRILRSQTVMVRVGGGWQELSKFINNHIADSFRMLPESPSRARVQDEKWISSTTLLEAAEISDSTTKPPPMPPRTPEPKFPFVPSFSLLTPSGQSPRSIGSSPSTKSSPLTPLQFMRRAGPESSLLRPVTPTKQTRVNNPQSPLRLWRP</sequence>
<feature type="coiled-coil region" evidence="4">
    <location>
        <begin position="741"/>
        <end position="802"/>
    </location>
</feature>
<feature type="coiled-coil region" evidence="4">
    <location>
        <begin position="106"/>
        <end position="158"/>
    </location>
</feature>
<evidence type="ECO:0000256" key="2">
    <source>
        <dbReference type="ARBA" id="ARBA00022490"/>
    </source>
</evidence>
<dbReference type="OrthoDB" id="10017054at2759"/>
<evidence type="ECO:0000256" key="6">
    <source>
        <dbReference type="SAM" id="Phobius"/>
    </source>
</evidence>
<feature type="compositionally biased region" description="Polar residues" evidence="5">
    <location>
        <begin position="1587"/>
        <end position="1630"/>
    </location>
</feature>
<dbReference type="InParanoid" id="K5XBI5"/>
<feature type="region of interest" description="Disordered" evidence="5">
    <location>
        <begin position="1"/>
        <end position="26"/>
    </location>
</feature>
<dbReference type="PROSITE" id="PS51460">
    <property type="entry name" value="GAR"/>
    <property type="match status" value="1"/>
</dbReference>
<feature type="region of interest" description="Disordered" evidence="5">
    <location>
        <begin position="1348"/>
        <end position="1374"/>
    </location>
</feature>
<feature type="domain" description="GAR" evidence="7">
    <location>
        <begin position="1787"/>
        <end position="1865"/>
    </location>
</feature>
<keyword evidence="3" id="KW-0206">Cytoskeleton</keyword>
<dbReference type="GO" id="GO:0008017">
    <property type="term" value="F:microtubule binding"/>
    <property type="evidence" value="ECO:0007669"/>
    <property type="project" value="InterPro"/>
</dbReference>
<evidence type="ECO:0000256" key="3">
    <source>
        <dbReference type="ARBA" id="ARBA00023212"/>
    </source>
</evidence>